<accession>A0AAV1CB60</accession>
<dbReference type="Pfam" id="PF12937">
    <property type="entry name" value="F-box-like"/>
    <property type="match status" value="1"/>
</dbReference>
<name>A0AAV1CB60_OLDCO</name>
<dbReference type="PROSITE" id="PS50181">
    <property type="entry name" value="FBOX"/>
    <property type="match status" value="1"/>
</dbReference>
<reference evidence="3" key="1">
    <citation type="submission" date="2023-03" db="EMBL/GenBank/DDBJ databases">
        <authorList>
            <person name="Julca I."/>
        </authorList>
    </citation>
    <scope>NUCLEOTIDE SEQUENCE</scope>
</reference>
<dbReference type="InterPro" id="IPR036047">
    <property type="entry name" value="F-box-like_dom_sf"/>
</dbReference>
<evidence type="ECO:0000313" key="4">
    <source>
        <dbReference type="Proteomes" id="UP001161247"/>
    </source>
</evidence>
<evidence type="ECO:0000313" key="3">
    <source>
        <dbReference type="EMBL" id="CAI9092168.1"/>
    </source>
</evidence>
<feature type="domain" description="F-box" evidence="2">
    <location>
        <begin position="30"/>
        <end position="76"/>
    </location>
</feature>
<proteinExistence type="predicted"/>
<dbReference type="AlphaFoldDB" id="A0AAV1CB60"/>
<gene>
    <name evidence="3" type="ORF">OLC1_LOCUS3907</name>
</gene>
<dbReference type="SMART" id="SM00256">
    <property type="entry name" value="FBOX"/>
    <property type="match status" value="1"/>
</dbReference>
<dbReference type="CDD" id="cd22162">
    <property type="entry name" value="F-box_AtSKIP3-like"/>
    <property type="match status" value="1"/>
</dbReference>
<dbReference type="EMBL" id="OX459118">
    <property type="protein sequence ID" value="CAI9092168.1"/>
    <property type="molecule type" value="Genomic_DNA"/>
</dbReference>
<protein>
    <submittedName>
        <fullName evidence="3">OLC1v1027348C1</fullName>
    </submittedName>
</protein>
<dbReference type="PANTHER" id="PTHR31960">
    <property type="entry name" value="F-BOX PROTEIN PP2-A15"/>
    <property type="match status" value="1"/>
</dbReference>
<dbReference type="Pfam" id="PF14299">
    <property type="entry name" value="PP2"/>
    <property type="match status" value="1"/>
</dbReference>
<keyword evidence="4" id="KW-1185">Reference proteome</keyword>
<feature type="region of interest" description="Disordered" evidence="1">
    <location>
        <begin position="1"/>
        <end position="23"/>
    </location>
</feature>
<organism evidence="3 4">
    <name type="scientific">Oldenlandia corymbosa var. corymbosa</name>
    <dbReference type="NCBI Taxonomy" id="529605"/>
    <lineage>
        <taxon>Eukaryota</taxon>
        <taxon>Viridiplantae</taxon>
        <taxon>Streptophyta</taxon>
        <taxon>Embryophyta</taxon>
        <taxon>Tracheophyta</taxon>
        <taxon>Spermatophyta</taxon>
        <taxon>Magnoliopsida</taxon>
        <taxon>eudicotyledons</taxon>
        <taxon>Gunneridae</taxon>
        <taxon>Pentapetalae</taxon>
        <taxon>asterids</taxon>
        <taxon>lamiids</taxon>
        <taxon>Gentianales</taxon>
        <taxon>Rubiaceae</taxon>
        <taxon>Rubioideae</taxon>
        <taxon>Spermacoceae</taxon>
        <taxon>Hedyotis-Oldenlandia complex</taxon>
        <taxon>Oldenlandia</taxon>
    </lineage>
</organism>
<sequence>MGSNFSADHQAAAPSLAPESSGGGATHRLPVGLADLPESCVALILSYLEPLEICRLASVNRNFRQASSADCVWEQKLPQNYKILVTKFFQSSRSIIHDLHQADDDAHDEVQVLISTNKLAKKDIYAGLCCPTRFNGDTMEVWMDKVGGGLCVAISWKGLKITGISDRRYWNFISTDDSRFEKIAYLKQIWWLEVEGNLELEFPAGTYSLYFRMHLGKNSSKKLGRRRVCINEQDEVRGWDVKPVRFHLSSSCGHQTTAQHYLDQPPATAAGGQWINYRVGDFVVHNKDNHHGGDQLDHKTKLKFSMAQIDCTHTKGRVDSLSTAEKPIELKQANEKESPWFLSAQADPHLLRVVEIHEHELTENHSIALPPSKLPTSRSDDFYTKQHMTGHR</sequence>
<dbReference type="InterPro" id="IPR025886">
    <property type="entry name" value="PP2-like"/>
</dbReference>
<feature type="region of interest" description="Disordered" evidence="1">
    <location>
        <begin position="368"/>
        <end position="392"/>
    </location>
</feature>
<dbReference type="PANTHER" id="PTHR31960:SF18">
    <property type="entry name" value="F-BOX PROTEIN PP2-A14"/>
    <property type="match status" value="1"/>
</dbReference>
<dbReference type="Gene3D" id="1.20.1280.50">
    <property type="match status" value="1"/>
</dbReference>
<dbReference type="InterPro" id="IPR001810">
    <property type="entry name" value="F-box_dom"/>
</dbReference>
<evidence type="ECO:0000256" key="1">
    <source>
        <dbReference type="SAM" id="MobiDB-lite"/>
    </source>
</evidence>
<evidence type="ECO:0000259" key="2">
    <source>
        <dbReference type="PROSITE" id="PS50181"/>
    </source>
</evidence>
<dbReference type="SUPFAM" id="SSF81383">
    <property type="entry name" value="F-box domain"/>
    <property type="match status" value="1"/>
</dbReference>
<dbReference type="Proteomes" id="UP001161247">
    <property type="component" value="Chromosome 1"/>
</dbReference>